<keyword evidence="2" id="KW-0732">Signal</keyword>
<feature type="chain" id="PRO_5034781493" evidence="2">
    <location>
        <begin position="23"/>
        <end position="574"/>
    </location>
</feature>
<evidence type="ECO:0000313" key="3">
    <source>
        <dbReference type="EMBL" id="KAF5617201.1"/>
    </source>
</evidence>
<gene>
    <name evidence="3" type="ORF">FTJAE_12722</name>
</gene>
<comment type="caution">
    <text evidence="3">The sequence shown here is derived from an EMBL/GenBank/DDBJ whole genome shotgun (WGS) entry which is preliminary data.</text>
</comment>
<organism evidence="3 4">
    <name type="scientific">Fusarium tjaetaba</name>
    <dbReference type="NCBI Taxonomy" id="1567544"/>
    <lineage>
        <taxon>Eukaryota</taxon>
        <taxon>Fungi</taxon>
        <taxon>Dikarya</taxon>
        <taxon>Ascomycota</taxon>
        <taxon>Pezizomycotina</taxon>
        <taxon>Sordariomycetes</taxon>
        <taxon>Hypocreomycetidae</taxon>
        <taxon>Hypocreales</taxon>
        <taxon>Nectriaceae</taxon>
        <taxon>Fusarium</taxon>
        <taxon>Fusarium fujikuroi species complex</taxon>
    </lineage>
</organism>
<accession>A0A8H5QJR7</accession>
<feature type="signal peptide" evidence="2">
    <location>
        <begin position="1"/>
        <end position="22"/>
    </location>
</feature>
<evidence type="ECO:0000313" key="4">
    <source>
        <dbReference type="Proteomes" id="UP000530670"/>
    </source>
</evidence>
<feature type="region of interest" description="Disordered" evidence="1">
    <location>
        <begin position="82"/>
        <end position="123"/>
    </location>
</feature>
<dbReference type="AlphaFoldDB" id="A0A8H5QJR7"/>
<feature type="compositionally biased region" description="Polar residues" evidence="1">
    <location>
        <begin position="438"/>
        <end position="448"/>
    </location>
</feature>
<dbReference type="Proteomes" id="UP000530670">
    <property type="component" value="Unassembled WGS sequence"/>
</dbReference>
<feature type="compositionally biased region" description="Basic and acidic residues" evidence="1">
    <location>
        <begin position="229"/>
        <end position="247"/>
    </location>
</feature>
<reference evidence="3 4" key="1">
    <citation type="submission" date="2020-05" db="EMBL/GenBank/DDBJ databases">
        <title>Identification and distribution of gene clusters putatively required for synthesis of sphingolipid metabolism inhibitors in phylogenetically diverse species of the filamentous fungus Fusarium.</title>
        <authorList>
            <person name="Kim H.-S."/>
            <person name="Busman M."/>
            <person name="Brown D.W."/>
            <person name="Divon H."/>
            <person name="Uhlig S."/>
            <person name="Proctor R.H."/>
        </authorList>
    </citation>
    <scope>NUCLEOTIDE SEQUENCE [LARGE SCALE GENOMIC DNA]</scope>
    <source>
        <strain evidence="3 4">NRRL 66243</strain>
    </source>
</reference>
<dbReference type="GeneID" id="59298067"/>
<feature type="region of interest" description="Disordered" evidence="1">
    <location>
        <begin position="229"/>
        <end position="273"/>
    </location>
</feature>
<feature type="compositionally biased region" description="Basic and acidic residues" evidence="1">
    <location>
        <begin position="415"/>
        <end position="437"/>
    </location>
</feature>
<feature type="region of interest" description="Disordered" evidence="1">
    <location>
        <begin position="166"/>
        <end position="194"/>
    </location>
</feature>
<feature type="compositionally biased region" description="Basic and acidic residues" evidence="1">
    <location>
        <begin position="310"/>
        <end position="325"/>
    </location>
</feature>
<feature type="compositionally biased region" description="Basic and acidic residues" evidence="1">
    <location>
        <begin position="357"/>
        <end position="391"/>
    </location>
</feature>
<dbReference type="EMBL" id="JAAQRI010000357">
    <property type="protein sequence ID" value="KAF5617201.1"/>
    <property type="molecule type" value="Genomic_DNA"/>
</dbReference>
<evidence type="ECO:0000256" key="1">
    <source>
        <dbReference type="SAM" id="MobiDB-lite"/>
    </source>
</evidence>
<protein>
    <submittedName>
        <fullName evidence="3">Uncharacterized protein</fullName>
    </submittedName>
</protein>
<name>A0A8H5QJR7_9HYPO</name>
<feature type="compositionally biased region" description="Basic and acidic residues" evidence="1">
    <location>
        <begin position="463"/>
        <end position="476"/>
    </location>
</feature>
<dbReference type="OrthoDB" id="5048846at2759"/>
<evidence type="ECO:0000256" key="2">
    <source>
        <dbReference type="SAM" id="SignalP"/>
    </source>
</evidence>
<sequence length="574" mass="66499">MATSCLSRLLLIFLLGAINVVAHPMSKDKPTGSGNTVVQRTPCLKWKPKEEHQHNHMHHGNNTYTYQKITVKLDDKDGAKHKFDADEDEESTKTEYPSKASAKHGETKGTAHNHKNLKRSDRAVNLKLTDEEVDEMERLAHSYTLLTRKEKIKLEKMFKVYQHMKEEEEKLDNSKPSTAKEPKDDVFDEASKQKDYKAQLDKLKKDEGYKPKEPKYGVFVKAPNEKDYKAQLDNIEKNEDDKPKDAKPWWALPTGKHDQAKHHRNELASTGKKGVEAKWKITKRCEEMLPWWVQLIIKKVRKDKAKKKAKKEEEERKKLEEEGRLGGRNRKLSGSPPSFGPGVGLQKDSAYSKLKKIKEMEEKLANAPHRDKPKDWFEDKTNKAFDTKPSEENEPLNVGAKFNDDKPSSSALQQKQDKEEKQEPEVEPNKTSEDSKDGQSNQSKTSLTRRFLHVHVPYPGIKRRPESKETVIEFRKRGQPSNVKFKQESEEQPNTASEDSKDEDSNQRNSLTARFFPPRPRPPSSVERKRRRRLERERRIQKAYENYIRVLRSGSLRGLGKAEDELLRAIWTKV</sequence>
<feature type="region of interest" description="Disordered" evidence="1">
    <location>
        <begin position="301"/>
        <end position="537"/>
    </location>
</feature>
<proteinExistence type="predicted"/>
<keyword evidence="4" id="KW-1185">Reference proteome</keyword>
<dbReference type="RefSeq" id="XP_037200206.1">
    <property type="nucleotide sequence ID" value="XM_037345797.1"/>
</dbReference>